<keyword evidence="2" id="KW-1185">Reference proteome</keyword>
<comment type="caution">
    <text evidence="1">The sequence shown here is derived from an EMBL/GenBank/DDBJ whole genome shotgun (WGS) entry which is preliminary data.</text>
</comment>
<evidence type="ECO:0000313" key="2">
    <source>
        <dbReference type="Proteomes" id="UP001525890"/>
    </source>
</evidence>
<name>A0ABT2MNT2_9CYAN</name>
<protein>
    <recommendedName>
        <fullName evidence="3">DUF2281 domain-containing protein</fullName>
    </recommendedName>
</protein>
<evidence type="ECO:0008006" key="3">
    <source>
        <dbReference type="Google" id="ProtNLM"/>
    </source>
</evidence>
<evidence type="ECO:0000313" key="1">
    <source>
        <dbReference type="EMBL" id="MCT7966388.1"/>
    </source>
</evidence>
<organism evidence="1 2">
    <name type="scientific">Laspinema palackyanum D2a</name>
    <dbReference type="NCBI Taxonomy" id="2953684"/>
    <lineage>
        <taxon>Bacteria</taxon>
        <taxon>Bacillati</taxon>
        <taxon>Cyanobacteriota</taxon>
        <taxon>Cyanophyceae</taxon>
        <taxon>Oscillatoriophycideae</taxon>
        <taxon>Oscillatoriales</taxon>
        <taxon>Laspinemataceae</taxon>
        <taxon>Laspinema</taxon>
        <taxon>Laspinema palackyanum</taxon>
    </lineage>
</organism>
<proteinExistence type="predicted"/>
<dbReference type="EMBL" id="JAMXFF010000010">
    <property type="protein sequence ID" value="MCT7966388.1"/>
    <property type="molecule type" value="Genomic_DNA"/>
</dbReference>
<sequence length="78" mass="8903">MSSASVKELVQVVAALPRELQEQVLEYLREYVADLQDEQQWEASFSQTQSALGAAARRAKQERALGKSMTMDFERFFC</sequence>
<dbReference type="RefSeq" id="WP_368006032.1">
    <property type="nucleotide sequence ID" value="NZ_JAMXFF010000010.1"/>
</dbReference>
<dbReference type="Proteomes" id="UP001525890">
    <property type="component" value="Unassembled WGS sequence"/>
</dbReference>
<accession>A0ABT2MNT2</accession>
<reference evidence="1 2" key="1">
    <citation type="journal article" date="2022" name="Front. Microbiol.">
        <title>High genomic differentiation and limited gene flow indicate recent cryptic speciation within the genus Laspinema (cyanobacteria).</title>
        <authorList>
            <person name="Stanojkovic A."/>
            <person name="Skoupy S."/>
            <person name="Skaloud P."/>
            <person name="Dvorak P."/>
        </authorList>
    </citation>
    <scope>NUCLEOTIDE SEQUENCE [LARGE SCALE GENOMIC DNA]</scope>
    <source>
        <strain evidence="1 2">D2a</strain>
    </source>
</reference>
<gene>
    <name evidence="1" type="ORF">NG799_08590</name>
</gene>